<dbReference type="EMBL" id="BKCP01013514">
    <property type="protein sequence ID" value="GER57720.1"/>
    <property type="molecule type" value="Genomic_DNA"/>
</dbReference>
<proteinExistence type="predicted"/>
<dbReference type="OrthoDB" id="1719901at2759"/>
<dbReference type="PANTHER" id="PTHR47864:SF2">
    <property type="entry name" value="MYB_SANT-LIKE DNA-BINDING DOMAIN PROTEIN"/>
    <property type="match status" value="1"/>
</dbReference>
<keyword evidence="2" id="KW-0689">Ribosomal protein</keyword>
<dbReference type="AlphaFoldDB" id="A0A5A7RKN7"/>
<evidence type="ECO:0000313" key="2">
    <source>
        <dbReference type="EMBL" id="GER57720.1"/>
    </source>
</evidence>
<name>A0A5A7RKN7_STRAF</name>
<evidence type="ECO:0000256" key="1">
    <source>
        <dbReference type="SAM" id="MobiDB-lite"/>
    </source>
</evidence>
<sequence>MRHNSGFRWNSETKFFTANDEIWEDYFKSHRNDSSLRTDPHPDYEDLRIVVGNGTTKGTYSIAIGDDTVEENRESGSFLDDFTYDPSSDAFIPSSTQDPFPPSPENSFMPTSTQQTILEASSTSKKTS</sequence>
<protein>
    <submittedName>
        <fullName evidence="2">50S ribosomal protein L31</fullName>
    </submittedName>
</protein>
<feature type="compositionally biased region" description="Polar residues" evidence="1">
    <location>
        <begin position="105"/>
        <end position="128"/>
    </location>
</feature>
<dbReference type="GO" id="GO:0005840">
    <property type="term" value="C:ribosome"/>
    <property type="evidence" value="ECO:0007669"/>
    <property type="project" value="UniProtKB-KW"/>
</dbReference>
<feature type="region of interest" description="Disordered" evidence="1">
    <location>
        <begin position="72"/>
        <end position="128"/>
    </location>
</feature>
<dbReference type="InterPro" id="IPR055314">
    <property type="entry name" value="At2g29880-like"/>
</dbReference>
<organism evidence="2 3">
    <name type="scientific">Striga asiatica</name>
    <name type="common">Asiatic witchweed</name>
    <name type="synonym">Buchnera asiatica</name>
    <dbReference type="NCBI Taxonomy" id="4170"/>
    <lineage>
        <taxon>Eukaryota</taxon>
        <taxon>Viridiplantae</taxon>
        <taxon>Streptophyta</taxon>
        <taxon>Embryophyta</taxon>
        <taxon>Tracheophyta</taxon>
        <taxon>Spermatophyta</taxon>
        <taxon>Magnoliopsida</taxon>
        <taxon>eudicotyledons</taxon>
        <taxon>Gunneridae</taxon>
        <taxon>Pentapetalae</taxon>
        <taxon>asterids</taxon>
        <taxon>lamiids</taxon>
        <taxon>Lamiales</taxon>
        <taxon>Orobanchaceae</taxon>
        <taxon>Buchnereae</taxon>
        <taxon>Striga</taxon>
    </lineage>
</organism>
<gene>
    <name evidence="2" type="ORF">STAS_35539</name>
</gene>
<comment type="caution">
    <text evidence="2">The sequence shown here is derived from an EMBL/GenBank/DDBJ whole genome shotgun (WGS) entry which is preliminary data.</text>
</comment>
<keyword evidence="3" id="KW-1185">Reference proteome</keyword>
<dbReference type="Proteomes" id="UP000325081">
    <property type="component" value="Unassembled WGS sequence"/>
</dbReference>
<accession>A0A5A7RKN7</accession>
<dbReference type="PANTHER" id="PTHR47864">
    <property type="entry name" value="TRANSMEMBRANE PROTEIN"/>
    <property type="match status" value="1"/>
</dbReference>
<reference evidence="3" key="1">
    <citation type="journal article" date="2019" name="Curr. Biol.">
        <title>Genome Sequence of Striga asiatica Provides Insight into the Evolution of Plant Parasitism.</title>
        <authorList>
            <person name="Yoshida S."/>
            <person name="Kim S."/>
            <person name="Wafula E.K."/>
            <person name="Tanskanen J."/>
            <person name="Kim Y.M."/>
            <person name="Honaas L."/>
            <person name="Yang Z."/>
            <person name="Spallek T."/>
            <person name="Conn C.E."/>
            <person name="Ichihashi Y."/>
            <person name="Cheong K."/>
            <person name="Cui S."/>
            <person name="Der J.P."/>
            <person name="Gundlach H."/>
            <person name="Jiao Y."/>
            <person name="Hori C."/>
            <person name="Ishida J.K."/>
            <person name="Kasahara H."/>
            <person name="Kiba T."/>
            <person name="Kim M.S."/>
            <person name="Koo N."/>
            <person name="Laohavisit A."/>
            <person name="Lee Y.H."/>
            <person name="Lumba S."/>
            <person name="McCourt P."/>
            <person name="Mortimer J.C."/>
            <person name="Mutuku J.M."/>
            <person name="Nomura T."/>
            <person name="Sasaki-Sekimoto Y."/>
            <person name="Seto Y."/>
            <person name="Wang Y."/>
            <person name="Wakatake T."/>
            <person name="Sakakibara H."/>
            <person name="Demura T."/>
            <person name="Yamaguchi S."/>
            <person name="Yoneyama K."/>
            <person name="Manabe R.I."/>
            <person name="Nelson D.C."/>
            <person name="Schulman A.H."/>
            <person name="Timko M.P."/>
            <person name="dePamphilis C.W."/>
            <person name="Choi D."/>
            <person name="Shirasu K."/>
        </authorList>
    </citation>
    <scope>NUCLEOTIDE SEQUENCE [LARGE SCALE GENOMIC DNA]</scope>
    <source>
        <strain evidence="3">cv. UVA1</strain>
    </source>
</reference>
<keyword evidence="2" id="KW-0687">Ribonucleoprotein</keyword>
<evidence type="ECO:0000313" key="3">
    <source>
        <dbReference type="Proteomes" id="UP000325081"/>
    </source>
</evidence>